<dbReference type="AlphaFoldDB" id="A0A4C1XT77"/>
<accession>A0A4C1XT77</accession>
<name>A0A4C1XT77_EUMVA</name>
<organism evidence="1 2">
    <name type="scientific">Eumeta variegata</name>
    <name type="common">Bagworm moth</name>
    <name type="synonym">Eumeta japonica</name>
    <dbReference type="NCBI Taxonomy" id="151549"/>
    <lineage>
        <taxon>Eukaryota</taxon>
        <taxon>Metazoa</taxon>
        <taxon>Ecdysozoa</taxon>
        <taxon>Arthropoda</taxon>
        <taxon>Hexapoda</taxon>
        <taxon>Insecta</taxon>
        <taxon>Pterygota</taxon>
        <taxon>Neoptera</taxon>
        <taxon>Endopterygota</taxon>
        <taxon>Lepidoptera</taxon>
        <taxon>Glossata</taxon>
        <taxon>Ditrysia</taxon>
        <taxon>Tineoidea</taxon>
        <taxon>Psychidae</taxon>
        <taxon>Oiketicinae</taxon>
        <taxon>Eumeta</taxon>
    </lineage>
</organism>
<keyword evidence="2" id="KW-1185">Reference proteome</keyword>
<sequence>MLGPQKPIVVAIERKSRNSWDEKNGALYRCTSVYVDDCTSLVSDAFQFSESHPYRDVIIDDGARRIDCGVRCSGGRRPPETPERFPRPRRRRTLVLPAYSGGSHPTREDGPTAKVAIGPALITQKAAATCAGSPHAVVHLYLQSALLLRARRPIIVEWERRKAFGGPLSFGDSSLRYRALHFFISDSQPQPNLRRCHVKKTNFSSHTTIEQMLINGIYVIAGGGARVPGPKLTNS</sequence>
<dbReference type="Proteomes" id="UP000299102">
    <property type="component" value="Unassembled WGS sequence"/>
</dbReference>
<proteinExistence type="predicted"/>
<protein>
    <submittedName>
        <fullName evidence="1">Uncharacterized protein</fullName>
    </submittedName>
</protein>
<evidence type="ECO:0000313" key="2">
    <source>
        <dbReference type="Proteomes" id="UP000299102"/>
    </source>
</evidence>
<reference evidence="1 2" key="1">
    <citation type="journal article" date="2019" name="Commun. Biol.">
        <title>The bagworm genome reveals a unique fibroin gene that provides high tensile strength.</title>
        <authorList>
            <person name="Kono N."/>
            <person name="Nakamura H."/>
            <person name="Ohtoshi R."/>
            <person name="Tomita M."/>
            <person name="Numata K."/>
            <person name="Arakawa K."/>
        </authorList>
    </citation>
    <scope>NUCLEOTIDE SEQUENCE [LARGE SCALE GENOMIC DNA]</scope>
</reference>
<evidence type="ECO:0000313" key="1">
    <source>
        <dbReference type="EMBL" id="GBP65744.1"/>
    </source>
</evidence>
<dbReference type="EMBL" id="BGZK01000938">
    <property type="protein sequence ID" value="GBP65744.1"/>
    <property type="molecule type" value="Genomic_DNA"/>
</dbReference>
<gene>
    <name evidence="1" type="ORF">EVAR_44389_1</name>
</gene>
<comment type="caution">
    <text evidence="1">The sequence shown here is derived from an EMBL/GenBank/DDBJ whole genome shotgun (WGS) entry which is preliminary data.</text>
</comment>